<evidence type="ECO:0000313" key="11">
    <source>
        <dbReference type="Proteomes" id="UP000242088"/>
    </source>
</evidence>
<keyword evidence="11" id="KW-1185">Reference proteome</keyword>
<dbReference type="Gene3D" id="1.10.1040.10">
    <property type="entry name" value="N-(1-d-carboxylethyl)-l-norvaline Dehydrogenase, domain 2"/>
    <property type="match status" value="1"/>
</dbReference>
<evidence type="ECO:0000256" key="1">
    <source>
        <dbReference type="ARBA" id="ARBA00007870"/>
    </source>
</evidence>
<name>A0A2K4DMB5_9STAP</name>
<dbReference type="EMBL" id="PYZL01000006">
    <property type="protein sequence ID" value="PTE74369.1"/>
    <property type="molecule type" value="Genomic_DNA"/>
</dbReference>
<dbReference type="AlphaFoldDB" id="A0A2K4DMB5"/>
<organism evidence="8 12">
    <name type="scientific">Staphylococcus devriesei</name>
    <dbReference type="NCBI Taxonomy" id="586733"/>
    <lineage>
        <taxon>Bacteria</taxon>
        <taxon>Bacillati</taxon>
        <taxon>Bacillota</taxon>
        <taxon>Bacilli</taxon>
        <taxon>Bacillales</taxon>
        <taxon>Staphylococcaceae</taxon>
        <taxon>Staphylococcus</taxon>
    </lineage>
</organism>
<dbReference type="InterPro" id="IPR051402">
    <property type="entry name" value="KPR-Related"/>
</dbReference>
<dbReference type="GeneID" id="48886810"/>
<dbReference type="InterPro" id="IPR013752">
    <property type="entry name" value="KPA_reductase"/>
</dbReference>
<dbReference type="EC" id="1.1.1.169" evidence="5"/>
<keyword evidence="3 5" id="KW-0560">Oxidoreductase</keyword>
<keyword evidence="5" id="KW-0566">Pantothenate biosynthesis</keyword>
<reference evidence="11 12" key="1">
    <citation type="journal article" date="2016" name="Front. Microbiol.">
        <title>Comprehensive Phylogenetic Analysis of Bovine Non-aureus Staphylococci Species Based on Whole-Genome Sequencing.</title>
        <authorList>
            <person name="Naushad S."/>
            <person name="Barkema H.W."/>
            <person name="Luby C."/>
            <person name="Condas L.A."/>
            <person name="Nobrega D.B."/>
            <person name="Carson D.A."/>
            <person name="De Buck J."/>
        </authorList>
    </citation>
    <scope>NUCLEOTIDE SEQUENCE [LARGE SCALE GENOMIC DNA]</scope>
    <source>
        <strain evidence="9 11">SNUC 1409</strain>
        <strain evidence="10 13">SNUC 4143</strain>
        <strain evidence="8 12">SNUC 761</strain>
    </source>
</reference>
<dbReference type="NCBIfam" id="TIGR00745">
    <property type="entry name" value="apbA_panE"/>
    <property type="match status" value="1"/>
</dbReference>
<evidence type="ECO:0000256" key="4">
    <source>
        <dbReference type="ARBA" id="ARBA00048640"/>
    </source>
</evidence>
<dbReference type="Pfam" id="PF02558">
    <property type="entry name" value="ApbA"/>
    <property type="match status" value="1"/>
</dbReference>
<dbReference type="InterPro" id="IPR008927">
    <property type="entry name" value="6-PGluconate_DH-like_C_sf"/>
</dbReference>
<sequence length="283" mass="32157">MRIAIIGPGAVGTTIAHALQQTLTDVTLLGRSNKEMHITPANQTVQAYNIDEMKTPFDAIIIAVKTHQLRDLIPKLHRLSHNETIFILAQNGYGLLSQLPFKHIYQAVVYISAQKSDNKVVHFRDYRLHLQQDVHTRKLKQLFDNTKIEIVLEDDIEEKIWYKLLVNLGINSITALGKNTAQILKIKEVETLCRALLDEGYKVAQAEGIVFPDTIIDEIMNIYAGYPDLMGTSMYYDVINQQPLEIEAIQGFIYRKAKEHGVHTPHLDTVYALLLSHQSLAYN</sequence>
<evidence type="ECO:0000313" key="9">
    <source>
        <dbReference type="EMBL" id="PTF13740.1"/>
    </source>
</evidence>
<evidence type="ECO:0000313" key="13">
    <source>
        <dbReference type="Proteomes" id="UP000243350"/>
    </source>
</evidence>
<protein>
    <recommendedName>
        <fullName evidence="5">2-dehydropantoate 2-reductase</fullName>
        <ecNumber evidence="5">1.1.1.169</ecNumber>
    </recommendedName>
    <alternativeName>
        <fullName evidence="5">Ketopantoate reductase</fullName>
    </alternativeName>
</protein>
<accession>A0A2K4DMB5</accession>
<dbReference type="FunFam" id="1.10.1040.10:FF:000017">
    <property type="entry name" value="2-dehydropantoate 2-reductase"/>
    <property type="match status" value="1"/>
</dbReference>
<dbReference type="NCBIfam" id="NF009542">
    <property type="entry name" value="PRK12921.1-4"/>
    <property type="match status" value="1"/>
</dbReference>
<dbReference type="Pfam" id="PF08546">
    <property type="entry name" value="ApbA_C"/>
    <property type="match status" value="1"/>
</dbReference>
<dbReference type="Proteomes" id="UP000242088">
    <property type="component" value="Unassembled WGS sequence"/>
</dbReference>
<evidence type="ECO:0000259" key="6">
    <source>
        <dbReference type="Pfam" id="PF02558"/>
    </source>
</evidence>
<dbReference type="GO" id="GO:0015940">
    <property type="term" value="P:pantothenate biosynthetic process"/>
    <property type="evidence" value="ECO:0007669"/>
    <property type="project" value="UniProtKB-UniPathway"/>
</dbReference>
<gene>
    <name evidence="8" type="ORF">BUY44_01800</name>
    <name evidence="9" type="ORF">BUY47_07835</name>
    <name evidence="10" type="ORF">BUY48_01785</name>
</gene>
<evidence type="ECO:0000313" key="8">
    <source>
        <dbReference type="EMBL" id="PTE74369.1"/>
    </source>
</evidence>
<dbReference type="GO" id="GO:0008677">
    <property type="term" value="F:2-dehydropantoate 2-reductase activity"/>
    <property type="evidence" value="ECO:0007669"/>
    <property type="project" value="UniProtKB-EC"/>
</dbReference>
<dbReference type="SUPFAM" id="SSF48179">
    <property type="entry name" value="6-phosphogluconate dehydrogenase C-terminal domain-like"/>
    <property type="match status" value="1"/>
</dbReference>
<dbReference type="OrthoDB" id="9793586at2"/>
<keyword evidence="2 5" id="KW-0521">NADP</keyword>
<comment type="catalytic activity">
    <reaction evidence="5">
        <text>(R)-pantoate + NADP(+) = 2-dehydropantoate + NADPH + H(+)</text>
        <dbReference type="Rhea" id="RHEA:16233"/>
        <dbReference type="ChEBI" id="CHEBI:11561"/>
        <dbReference type="ChEBI" id="CHEBI:15378"/>
        <dbReference type="ChEBI" id="CHEBI:15980"/>
        <dbReference type="ChEBI" id="CHEBI:57783"/>
        <dbReference type="ChEBI" id="CHEBI:58349"/>
        <dbReference type="EC" id="1.1.1.169"/>
    </reaction>
</comment>
<dbReference type="InterPro" id="IPR036291">
    <property type="entry name" value="NAD(P)-bd_dom_sf"/>
</dbReference>
<dbReference type="InterPro" id="IPR013332">
    <property type="entry name" value="KPR_N"/>
</dbReference>
<dbReference type="UniPathway" id="UPA00028">
    <property type="reaction ID" value="UER00004"/>
</dbReference>
<reference evidence="9" key="2">
    <citation type="submission" date="2018-03" db="EMBL/GenBank/DDBJ databases">
        <authorList>
            <person name="Naushad S."/>
        </authorList>
    </citation>
    <scope>NUCLEOTIDE SEQUENCE</scope>
    <source>
        <strain evidence="9">SNUC 1409</strain>
    </source>
</reference>
<evidence type="ECO:0000256" key="3">
    <source>
        <dbReference type="ARBA" id="ARBA00023002"/>
    </source>
</evidence>
<dbReference type="EMBL" id="PYZI01000008">
    <property type="protein sequence ID" value="PTF13740.1"/>
    <property type="molecule type" value="Genomic_DNA"/>
</dbReference>
<feature type="domain" description="Ketopantoate reductase C-terminal" evidence="7">
    <location>
        <begin position="155"/>
        <end position="274"/>
    </location>
</feature>
<evidence type="ECO:0000259" key="7">
    <source>
        <dbReference type="Pfam" id="PF08546"/>
    </source>
</evidence>
<comment type="catalytic activity">
    <reaction evidence="4">
        <text>6-phospho-D-gluconate + NADP(+) = D-ribulose 5-phosphate + CO2 + NADPH</text>
        <dbReference type="Rhea" id="RHEA:10116"/>
        <dbReference type="ChEBI" id="CHEBI:16526"/>
        <dbReference type="ChEBI" id="CHEBI:57783"/>
        <dbReference type="ChEBI" id="CHEBI:58121"/>
        <dbReference type="ChEBI" id="CHEBI:58349"/>
        <dbReference type="ChEBI" id="CHEBI:58759"/>
        <dbReference type="EC" id="1.1.1.44"/>
    </reaction>
</comment>
<reference evidence="8" key="3">
    <citation type="submission" date="2018-03" db="EMBL/GenBank/DDBJ databases">
        <authorList>
            <person name="Keele B.F."/>
        </authorList>
    </citation>
    <scope>NUCLEOTIDE SEQUENCE</scope>
    <source>
        <strain evidence="10">SNUC 4143</strain>
        <strain evidence="8">SNUC 761</strain>
    </source>
</reference>
<dbReference type="Proteomes" id="UP000243350">
    <property type="component" value="Unassembled WGS sequence"/>
</dbReference>
<dbReference type="PANTHER" id="PTHR21708">
    <property type="entry name" value="PROBABLE 2-DEHYDROPANTOATE 2-REDUCTASE"/>
    <property type="match status" value="1"/>
</dbReference>
<dbReference type="GO" id="GO:0005737">
    <property type="term" value="C:cytoplasm"/>
    <property type="evidence" value="ECO:0007669"/>
    <property type="project" value="TreeGrafter"/>
</dbReference>
<dbReference type="Proteomes" id="UP000242547">
    <property type="component" value="Unassembled WGS sequence"/>
</dbReference>
<evidence type="ECO:0000313" key="12">
    <source>
        <dbReference type="Proteomes" id="UP000242547"/>
    </source>
</evidence>
<comment type="function">
    <text evidence="5">Catalyzes the NADPH-dependent reduction of ketopantoate into pantoic acid.</text>
</comment>
<dbReference type="PANTHER" id="PTHR21708:SF26">
    <property type="entry name" value="2-DEHYDROPANTOATE 2-REDUCTASE"/>
    <property type="match status" value="1"/>
</dbReference>
<comment type="similarity">
    <text evidence="1 5">Belongs to the ketopantoate reductase family.</text>
</comment>
<feature type="domain" description="Ketopantoate reductase N-terminal" evidence="6">
    <location>
        <begin position="3"/>
        <end position="125"/>
    </location>
</feature>
<dbReference type="EMBL" id="PYZH01000006">
    <property type="protein sequence ID" value="PTF16534.1"/>
    <property type="molecule type" value="Genomic_DNA"/>
</dbReference>
<comment type="pathway">
    <text evidence="5">Cofactor biosynthesis; (R)-pantothenate biosynthesis; (R)-pantoate from 3-methyl-2-oxobutanoate: step 2/2.</text>
</comment>
<dbReference type="SUPFAM" id="SSF51735">
    <property type="entry name" value="NAD(P)-binding Rossmann-fold domains"/>
    <property type="match status" value="1"/>
</dbReference>
<proteinExistence type="inferred from homology"/>
<dbReference type="GO" id="GO:0004616">
    <property type="term" value="F:phosphogluconate dehydrogenase (decarboxylating) activity"/>
    <property type="evidence" value="ECO:0007669"/>
    <property type="project" value="UniProtKB-EC"/>
</dbReference>
<evidence type="ECO:0000256" key="2">
    <source>
        <dbReference type="ARBA" id="ARBA00022857"/>
    </source>
</evidence>
<dbReference type="Gene3D" id="3.40.50.720">
    <property type="entry name" value="NAD(P)-binding Rossmann-like Domain"/>
    <property type="match status" value="1"/>
</dbReference>
<dbReference type="InterPro" id="IPR003710">
    <property type="entry name" value="ApbA"/>
</dbReference>
<comment type="caution">
    <text evidence="8">The sequence shown here is derived from an EMBL/GenBank/DDBJ whole genome shotgun (WGS) entry which is preliminary data.</text>
</comment>
<dbReference type="InterPro" id="IPR013328">
    <property type="entry name" value="6PGD_dom2"/>
</dbReference>
<dbReference type="RefSeq" id="WP_103166607.1">
    <property type="nucleotide sequence ID" value="NZ_CP130489.1"/>
</dbReference>
<evidence type="ECO:0000313" key="10">
    <source>
        <dbReference type="EMBL" id="PTF16534.1"/>
    </source>
</evidence>
<evidence type="ECO:0000256" key="5">
    <source>
        <dbReference type="RuleBase" id="RU362068"/>
    </source>
</evidence>